<dbReference type="Proteomes" id="UP000597338">
    <property type="component" value="Unassembled WGS sequence"/>
</dbReference>
<sequence length="55" mass="6583">MAKNKKLEVKGTEITILQHETDDYISLTDLARYKDSEHKDFTIFLRRCRISLLRK</sequence>
<evidence type="ECO:0008006" key="3">
    <source>
        <dbReference type="Google" id="ProtNLM"/>
    </source>
</evidence>
<keyword evidence="2" id="KW-1185">Reference proteome</keyword>
<evidence type="ECO:0000313" key="2">
    <source>
        <dbReference type="Proteomes" id="UP000597338"/>
    </source>
</evidence>
<evidence type="ECO:0000313" key="1">
    <source>
        <dbReference type="EMBL" id="GGC42908.1"/>
    </source>
</evidence>
<name>A0ABQ1MM78_9SPHI</name>
<gene>
    <name evidence="1" type="ORF">GCM10011386_39000</name>
</gene>
<accession>A0ABQ1MM78</accession>
<proteinExistence type="predicted"/>
<dbReference type="EMBL" id="BMIK01000019">
    <property type="protein sequence ID" value="GGC42908.1"/>
    <property type="molecule type" value="Genomic_DNA"/>
</dbReference>
<protein>
    <recommendedName>
        <fullName evidence="3">KilA-N DNA-binding domain-containing protein</fullName>
    </recommendedName>
</protein>
<organism evidence="1 2">
    <name type="scientific">Parapedobacter defluvii</name>
    <dbReference type="NCBI Taxonomy" id="2045106"/>
    <lineage>
        <taxon>Bacteria</taxon>
        <taxon>Pseudomonadati</taxon>
        <taxon>Bacteroidota</taxon>
        <taxon>Sphingobacteriia</taxon>
        <taxon>Sphingobacteriales</taxon>
        <taxon>Sphingobacteriaceae</taxon>
        <taxon>Parapedobacter</taxon>
    </lineage>
</organism>
<comment type="caution">
    <text evidence="1">The sequence shown here is derived from an EMBL/GenBank/DDBJ whole genome shotgun (WGS) entry which is preliminary data.</text>
</comment>
<reference evidence="2" key="1">
    <citation type="journal article" date="2019" name="Int. J. Syst. Evol. Microbiol.">
        <title>The Global Catalogue of Microorganisms (GCM) 10K type strain sequencing project: providing services to taxonomists for standard genome sequencing and annotation.</title>
        <authorList>
            <consortium name="The Broad Institute Genomics Platform"/>
            <consortium name="The Broad Institute Genome Sequencing Center for Infectious Disease"/>
            <person name="Wu L."/>
            <person name="Ma J."/>
        </authorList>
    </citation>
    <scope>NUCLEOTIDE SEQUENCE [LARGE SCALE GENOMIC DNA]</scope>
    <source>
        <strain evidence="2">CGMCC 1.15342</strain>
    </source>
</reference>